<protein>
    <recommendedName>
        <fullName evidence="9">CRISPR-associated endonuclease Cas1</fullName>
        <ecNumber evidence="9">3.1.-.-</ecNumber>
    </recommendedName>
</protein>
<keyword evidence="1 9" id="KW-0540">Nuclease</keyword>
<dbReference type="Proteomes" id="UP000001286">
    <property type="component" value="Chromosome"/>
</dbReference>
<sequence length="340" mass="40171">MNIAIFKGGSEIESYYLFSDGELKRKDNVIRLTAPDGRFKDLKVELTREIFLFGEVNMNTKGLNYIGQLGIPIHIFNYYGFYSGSYYPRETNVSGQLLIAQVENYSDEKKRLYIASKFIDAASFNLLRNLRYYKQRGKDVLEEMDEIKFLRKSIGRMEDIQGLMGIEGNIRKVYYSAWQKIINQEIDFEKRVKRPPDNMINTLISYVNSLVYSSCLTEIYKTQLNPVISYLHSAGERRFSLCLDIAEIFKPLIADRIIFSLLNKNVITEDDFEKEANFCYMNKSARQKILQAYDLRMKETIKHRDLGRHVSYRHLIRLECYKLVKHLMNDKKYEGFKIWW</sequence>
<comment type="similarity">
    <text evidence="9">Belongs to the CRISPR-associated endonuclease Cas1 family.</text>
</comment>
<comment type="cofactor">
    <cofactor evidence="9">
        <name>Mg(2+)</name>
        <dbReference type="ChEBI" id="CHEBI:18420"/>
    </cofactor>
    <cofactor evidence="9">
        <name>Mn(2+)</name>
        <dbReference type="ChEBI" id="CHEBI:29035"/>
    </cofactor>
</comment>
<keyword evidence="3 9" id="KW-0255">Endonuclease</keyword>
<keyword evidence="5 9" id="KW-0460">Magnesium</keyword>
<dbReference type="RefSeq" id="WP_014091948.1">
    <property type="nucleotide sequence ID" value="NC_016011.1"/>
</dbReference>
<evidence type="ECO:0000256" key="5">
    <source>
        <dbReference type="ARBA" id="ARBA00022842"/>
    </source>
</evidence>
<dbReference type="HAMAP" id="MF_01470">
    <property type="entry name" value="Cas1"/>
    <property type="match status" value="1"/>
</dbReference>
<feature type="binding site" evidence="9">
    <location>
        <position position="232"/>
    </location>
    <ligand>
        <name>Mn(2+)</name>
        <dbReference type="ChEBI" id="CHEBI:29035"/>
    </ligand>
</feature>
<dbReference type="KEGG" id="liv:LIV_0432"/>
<evidence type="ECO:0000256" key="4">
    <source>
        <dbReference type="ARBA" id="ARBA00022801"/>
    </source>
</evidence>
<comment type="subunit">
    <text evidence="9">Homodimer, forms a heterotetramer with a Cas2 homodimer.</text>
</comment>
<dbReference type="InterPro" id="IPR019858">
    <property type="entry name" value="CRISPR-assoc_Cas1_HMARI/TNEAP"/>
</dbReference>
<dbReference type="Gene3D" id="3.100.10.20">
    <property type="entry name" value="CRISPR-associated endonuclease Cas1, N-terminal domain"/>
    <property type="match status" value="1"/>
</dbReference>
<dbReference type="PANTHER" id="PTHR43219">
    <property type="entry name" value="CRISPR-ASSOCIATED ENDONUCLEASE CAS1"/>
    <property type="match status" value="1"/>
</dbReference>
<evidence type="ECO:0000256" key="1">
    <source>
        <dbReference type="ARBA" id="ARBA00022722"/>
    </source>
</evidence>
<keyword evidence="6 9" id="KW-0051">Antiviral defense</keyword>
<name>G2ZBA2_LISIP</name>
<evidence type="ECO:0000313" key="11">
    <source>
        <dbReference type="Proteomes" id="UP000001286"/>
    </source>
</evidence>
<dbReference type="Gene3D" id="1.20.120.920">
    <property type="entry name" value="CRISPR-associated endonuclease Cas1, C-terminal domain"/>
    <property type="match status" value="1"/>
</dbReference>
<keyword evidence="7 9" id="KW-0238">DNA-binding</keyword>
<reference evidence="10 11" key="1">
    <citation type="journal article" date="2011" name="J. Bacteriol.">
        <title>Complete genome sequence of the animal pathogen Listeria ivanovii, which provides insights into host specificities and evolution of the genus Listeria.</title>
        <authorList>
            <person name="Buchrieser C."/>
            <person name="Rusniok C."/>
            <person name="Garrido P."/>
            <person name="Hain T."/>
            <person name="Scortti M."/>
            <person name="Lampidis R."/>
            <person name="Karst U."/>
            <person name="Chakraborty T."/>
            <person name="Cossart P."/>
            <person name="Kreft J."/>
            <person name="Vazquez-Boland J.A."/>
            <person name="Goebel W."/>
            <person name="Glaser P."/>
        </authorList>
    </citation>
    <scope>NUCLEOTIDE SEQUENCE [LARGE SCALE GENOMIC DNA]</scope>
    <source>
        <strain evidence="11">ATCC BAA-678 / PAM 55</strain>
    </source>
</reference>
<dbReference type="GO" id="GO:0016787">
    <property type="term" value="F:hydrolase activity"/>
    <property type="evidence" value="ECO:0007669"/>
    <property type="project" value="UniProtKB-KW"/>
</dbReference>
<dbReference type="GO" id="GO:0004520">
    <property type="term" value="F:DNA endonuclease activity"/>
    <property type="evidence" value="ECO:0007669"/>
    <property type="project" value="InterPro"/>
</dbReference>
<dbReference type="eggNOG" id="COG1518">
    <property type="taxonomic scope" value="Bacteria"/>
</dbReference>
<dbReference type="InterPro" id="IPR002729">
    <property type="entry name" value="CRISPR-assoc_Cas1"/>
</dbReference>
<evidence type="ECO:0000256" key="9">
    <source>
        <dbReference type="HAMAP-Rule" id="MF_01470"/>
    </source>
</evidence>
<dbReference type="PANTHER" id="PTHR43219:SF1">
    <property type="entry name" value="CRISPR-ASSOCIATED ENDONUCLEASE CAS1"/>
    <property type="match status" value="1"/>
</dbReference>
<keyword evidence="2 9" id="KW-0479">Metal-binding</keyword>
<evidence type="ECO:0000256" key="7">
    <source>
        <dbReference type="ARBA" id="ARBA00023125"/>
    </source>
</evidence>
<evidence type="ECO:0000256" key="2">
    <source>
        <dbReference type="ARBA" id="ARBA00022723"/>
    </source>
</evidence>
<organism evidence="10 11">
    <name type="scientific">Listeria ivanovii (strain ATCC BAA-678 / PAM 55)</name>
    <dbReference type="NCBI Taxonomy" id="881621"/>
    <lineage>
        <taxon>Bacteria</taxon>
        <taxon>Bacillati</taxon>
        <taxon>Bacillota</taxon>
        <taxon>Bacilli</taxon>
        <taxon>Bacillales</taxon>
        <taxon>Listeriaceae</taxon>
        <taxon>Listeria</taxon>
    </lineage>
</organism>
<dbReference type="GO" id="GO:0051607">
    <property type="term" value="P:defense response to virus"/>
    <property type="evidence" value="ECO:0007669"/>
    <property type="project" value="UniProtKB-UniRule"/>
</dbReference>
<feature type="binding site" evidence="9">
    <location>
        <position position="247"/>
    </location>
    <ligand>
        <name>Mn(2+)</name>
        <dbReference type="ChEBI" id="CHEBI:29035"/>
    </ligand>
</feature>
<dbReference type="InterPro" id="IPR042211">
    <property type="entry name" value="CRISPR-assoc_Cas1_N"/>
</dbReference>
<evidence type="ECO:0000256" key="6">
    <source>
        <dbReference type="ARBA" id="ARBA00023118"/>
    </source>
</evidence>
<accession>G2ZBA2</accession>
<dbReference type="EMBL" id="FR687253">
    <property type="protein sequence ID" value="CBW84909.1"/>
    <property type="molecule type" value="Genomic_DNA"/>
</dbReference>
<dbReference type="HOGENOM" id="CLU_052779_2_0_9"/>
<proteinExistence type="inferred from homology"/>
<keyword evidence="8 9" id="KW-0464">Manganese</keyword>
<evidence type="ECO:0000313" key="10">
    <source>
        <dbReference type="EMBL" id="CBW84909.1"/>
    </source>
</evidence>
<dbReference type="OrthoDB" id="9803119at2"/>
<dbReference type="CDD" id="cd09722">
    <property type="entry name" value="Cas1_I-B"/>
    <property type="match status" value="1"/>
</dbReference>
<comment type="function">
    <text evidence="9">CRISPR (clustered regularly interspaced short palindromic repeat), is an adaptive immune system that provides protection against mobile genetic elements (viruses, transposable elements and conjugative plasmids). CRISPR clusters contain spacers, sequences complementary to antecedent mobile elements, and target invading nucleic acids. CRISPR clusters are transcribed and processed into CRISPR RNA (crRNA). Acts as a dsDNA endonuclease. Involved in the integration of spacer DNA into the CRISPR cassette.</text>
</comment>
<dbReference type="EC" id="3.1.-.-" evidence="9"/>
<keyword evidence="4 9" id="KW-0378">Hydrolase</keyword>
<dbReference type="AlphaFoldDB" id="G2ZBA2"/>
<evidence type="ECO:0000256" key="3">
    <source>
        <dbReference type="ARBA" id="ARBA00022759"/>
    </source>
</evidence>
<dbReference type="GO" id="GO:0046872">
    <property type="term" value="F:metal ion binding"/>
    <property type="evidence" value="ECO:0007669"/>
    <property type="project" value="UniProtKB-UniRule"/>
</dbReference>
<dbReference type="GO" id="GO:0043571">
    <property type="term" value="P:maintenance of CRISPR repeat elements"/>
    <property type="evidence" value="ECO:0007669"/>
    <property type="project" value="UniProtKB-UniRule"/>
</dbReference>
<feature type="binding site" evidence="9">
    <location>
        <position position="167"/>
    </location>
    <ligand>
        <name>Mn(2+)</name>
        <dbReference type="ChEBI" id="CHEBI:29035"/>
    </ligand>
</feature>
<dbReference type="NCBIfam" id="TIGR03641">
    <property type="entry name" value="cas1_HMARI"/>
    <property type="match status" value="1"/>
</dbReference>
<evidence type="ECO:0000256" key="8">
    <source>
        <dbReference type="ARBA" id="ARBA00023211"/>
    </source>
</evidence>
<dbReference type="Pfam" id="PF01867">
    <property type="entry name" value="Cas_Cas1"/>
    <property type="match status" value="1"/>
</dbReference>
<dbReference type="NCBIfam" id="TIGR00287">
    <property type="entry name" value="cas1"/>
    <property type="match status" value="1"/>
</dbReference>
<dbReference type="GO" id="GO:0003677">
    <property type="term" value="F:DNA binding"/>
    <property type="evidence" value="ECO:0007669"/>
    <property type="project" value="UniProtKB-KW"/>
</dbReference>
<gene>
    <name evidence="9" type="primary">cas1</name>
    <name evidence="10" type="ordered locus">LIV_0432</name>
</gene>
<dbReference type="InterPro" id="IPR042206">
    <property type="entry name" value="CRISPR-assoc_Cas1_C"/>
</dbReference>